<keyword evidence="3" id="KW-1185">Reference proteome</keyword>
<protein>
    <submittedName>
        <fullName evidence="2">Dihydrofolate reductase family protein</fullName>
    </submittedName>
</protein>
<dbReference type="EMBL" id="CP093442">
    <property type="protein sequence ID" value="UOF00115.1"/>
    <property type="molecule type" value="Genomic_DNA"/>
</dbReference>
<proteinExistence type="predicted"/>
<feature type="domain" description="Bacterial bifunctional deaminase-reductase C-terminal" evidence="1">
    <location>
        <begin position="3"/>
        <end position="180"/>
    </location>
</feature>
<name>A0ABY4CD38_9BACT</name>
<accession>A0ABY4CD38</accession>
<evidence type="ECO:0000313" key="3">
    <source>
        <dbReference type="Proteomes" id="UP000830116"/>
    </source>
</evidence>
<dbReference type="PANTHER" id="PTHR38011:SF11">
    <property type="entry name" value="2,5-DIAMINO-6-RIBOSYLAMINO-4(3H)-PYRIMIDINONE 5'-PHOSPHATE REDUCTASE"/>
    <property type="match status" value="1"/>
</dbReference>
<sequence length="187" mass="20720">MRKVSAFNSISLDGYFTDKNSDMSWAHCAPPDEDFDNFVKGNAGGGGTLLFGRKTFQMMESFWPTEEAKKMMPEIADGMNRMEKIVFSKTLSDVTWNNSRLVKGDLVEEVRKLKNQDGIDITILGSGSIISQLSEAGLIDDYSVVVIPVVLGSGRTQFEGLQKILNLKLTNSRTFKNGNVFLSYSPS</sequence>
<dbReference type="SUPFAM" id="SSF53597">
    <property type="entry name" value="Dihydrofolate reductase-like"/>
    <property type="match status" value="1"/>
</dbReference>
<evidence type="ECO:0000259" key="1">
    <source>
        <dbReference type="Pfam" id="PF01872"/>
    </source>
</evidence>
<gene>
    <name evidence="2" type="ORF">MNR06_10420</name>
</gene>
<dbReference type="InterPro" id="IPR050765">
    <property type="entry name" value="Riboflavin_Biosynth_HTPR"/>
</dbReference>
<organism evidence="2 3">
    <name type="scientific">Bdellovibrio reynosensis</name>
    <dbReference type="NCBI Taxonomy" id="2835041"/>
    <lineage>
        <taxon>Bacteria</taxon>
        <taxon>Pseudomonadati</taxon>
        <taxon>Bdellovibrionota</taxon>
        <taxon>Bdellovibrionia</taxon>
        <taxon>Bdellovibrionales</taxon>
        <taxon>Pseudobdellovibrionaceae</taxon>
        <taxon>Bdellovibrio</taxon>
    </lineage>
</organism>
<dbReference type="InterPro" id="IPR024072">
    <property type="entry name" value="DHFR-like_dom_sf"/>
</dbReference>
<dbReference type="PANTHER" id="PTHR38011">
    <property type="entry name" value="DIHYDROFOLATE REDUCTASE FAMILY PROTEIN (AFU_ORTHOLOGUE AFUA_8G06820)"/>
    <property type="match status" value="1"/>
</dbReference>
<dbReference type="Proteomes" id="UP000830116">
    <property type="component" value="Chromosome"/>
</dbReference>
<dbReference type="Pfam" id="PF01872">
    <property type="entry name" value="RibD_C"/>
    <property type="match status" value="1"/>
</dbReference>
<dbReference type="RefSeq" id="WP_243535765.1">
    <property type="nucleotide sequence ID" value="NZ_CP093442.1"/>
</dbReference>
<dbReference type="InterPro" id="IPR002734">
    <property type="entry name" value="RibDG_C"/>
</dbReference>
<dbReference type="Gene3D" id="3.40.430.10">
    <property type="entry name" value="Dihydrofolate Reductase, subunit A"/>
    <property type="match status" value="1"/>
</dbReference>
<reference evidence="2" key="1">
    <citation type="submission" date="2022-03" db="EMBL/GenBank/DDBJ databases">
        <title>Genome Identification and Characterization of new species Bdellovibrio reynosense LBG001 sp. nov. from a Mexico soil sample.</title>
        <authorList>
            <person name="Camilli A."/>
            <person name="Ajao Y."/>
            <person name="Guo X."/>
        </authorList>
    </citation>
    <scope>NUCLEOTIDE SEQUENCE</scope>
    <source>
        <strain evidence="2">LBG001</strain>
    </source>
</reference>
<evidence type="ECO:0000313" key="2">
    <source>
        <dbReference type="EMBL" id="UOF00115.1"/>
    </source>
</evidence>